<dbReference type="OrthoDB" id="1000417at2"/>
<feature type="domain" description="THUMP-like" evidence="1">
    <location>
        <begin position="324"/>
        <end position="382"/>
    </location>
</feature>
<reference evidence="3 4" key="1">
    <citation type="submission" date="2019-02" db="EMBL/GenBank/DDBJ databases">
        <title>Pedobacter sp. RP-1-14 sp. nov., isolated from Arctic soil.</title>
        <authorList>
            <person name="Dahal R.H."/>
        </authorList>
    </citation>
    <scope>NUCLEOTIDE SEQUENCE [LARGE SCALE GENOMIC DNA]</scope>
    <source>
        <strain evidence="3 4">RP-1-14</strain>
    </source>
</reference>
<name>A0A4R0NL01_9SPHI</name>
<gene>
    <name evidence="3" type="ORF">EZ437_12015</name>
</gene>
<feature type="domain" description="PG-1098 ferredoxin-like" evidence="2">
    <location>
        <begin position="280"/>
        <end position="323"/>
    </location>
</feature>
<proteinExistence type="predicted"/>
<sequence>MLNKRILDSEVQEYINSHLAGDVHKIAMGKSPFPGIEARELAAQIAAKKKSVRKLPSIYACKGIYYPALLSIEQCSSETTALYKSGLATGDTLIDLTGGFGIDSLFFARKVVQVTHCEINEELSGIAAHNASMLQQNNMLFIASDGLAHLSTVKETFGTIYIDPARRSTAGKVFMLKDCTPSVVENLGPLLAKSQRVIIKTAPLLDITAGLKELKNVTEIHIVSVRNECKELLWVLENNAPAAPKIVSVTLNDAVKEFSFYKGEELEEAVQLETTPSSGFLYEPDTALLKSGAFNLIASRYGLKKLHGQTQLYHADEVKPHFPGRIFKIKELVSTGELKKSKQVKASVISRNYPDKAEQLVKKYRIKPDDELFLIFTQSSKDGYLIIGAEILQHY</sequence>
<dbReference type="RefSeq" id="WP_131596260.1">
    <property type="nucleotide sequence ID" value="NZ_SJSL01000002.1"/>
</dbReference>
<protein>
    <submittedName>
        <fullName evidence="3">Uncharacterized protein</fullName>
    </submittedName>
</protein>
<dbReference type="AlphaFoldDB" id="A0A4R0NL01"/>
<keyword evidence="4" id="KW-1185">Reference proteome</keyword>
<dbReference type="SUPFAM" id="SSF53335">
    <property type="entry name" value="S-adenosyl-L-methionine-dependent methyltransferases"/>
    <property type="match status" value="1"/>
</dbReference>
<dbReference type="Pfam" id="PF18096">
    <property type="entry name" value="Thump_like"/>
    <property type="match status" value="1"/>
</dbReference>
<organism evidence="3 4">
    <name type="scientific">Pedobacter psychroterrae</name>
    <dbReference type="NCBI Taxonomy" id="2530453"/>
    <lineage>
        <taxon>Bacteria</taxon>
        <taxon>Pseudomonadati</taxon>
        <taxon>Bacteroidota</taxon>
        <taxon>Sphingobacteriia</taxon>
        <taxon>Sphingobacteriales</taxon>
        <taxon>Sphingobacteriaceae</taxon>
        <taxon>Pedobacter</taxon>
    </lineage>
</organism>
<dbReference type="EMBL" id="SJSL01000002">
    <property type="protein sequence ID" value="TCD01460.1"/>
    <property type="molecule type" value="Genomic_DNA"/>
</dbReference>
<accession>A0A4R0NL01</accession>
<evidence type="ECO:0000259" key="1">
    <source>
        <dbReference type="Pfam" id="PF18096"/>
    </source>
</evidence>
<evidence type="ECO:0000313" key="3">
    <source>
        <dbReference type="EMBL" id="TCD01460.1"/>
    </source>
</evidence>
<evidence type="ECO:0000313" key="4">
    <source>
        <dbReference type="Proteomes" id="UP000293347"/>
    </source>
</evidence>
<dbReference type="Pfam" id="PF22013">
    <property type="entry name" value="PG_1098_Fer"/>
    <property type="match status" value="1"/>
</dbReference>
<dbReference type="Gene3D" id="3.40.50.150">
    <property type="entry name" value="Vaccinia Virus protein VP39"/>
    <property type="match status" value="1"/>
</dbReference>
<dbReference type="Gene3D" id="1.10.10.1110">
    <property type="entry name" value="Methyltransferase PG1098, N-terminal domain"/>
    <property type="match status" value="1"/>
</dbReference>
<dbReference type="Proteomes" id="UP000293347">
    <property type="component" value="Unassembled WGS sequence"/>
</dbReference>
<dbReference type="InterPro" id="IPR054168">
    <property type="entry name" value="PG_1098_Fer"/>
</dbReference>
<evidence type="ECO:0000259" key="2">
    <source>
        <dbReference type="Pfam" id="PF22013"/>
    </source>
</evidence>
<dbReference type="CDD" id="cd02440">
    <property type="entry name" value="AdoMet_MTases"/>
    <property type="match status" value="1"/>
</dbReference>
<comment type="caution">
    <text evidence="3">The sequence shown here is derived from an EMBL/GenBank/DDBJ whole genome shotgun (WGS) entry which is preliminary data.</text>
</comment>
<dbReference type="InterPro" id="IPR041497">
    <property type="entry name" value="Thump-like"/>
</dbReference>
<dbReference type="InterPro" id="IPR029063">
    <property type="entry name" value="SAM-dependent_MTases_sf"/>
</dbReference>